<evidence type="ECO:0000256" key="7">
    <source>
        <dbReference type="ARBA" id="ARBA00022989"/>
    </source>
</evidence>
<keyword evidence="7 11" id="KW-1133">Transmembrane helix</keyword>
<organism evidence="12 13">
    <name type="scientific">Bagarius yarrelli</name>
    <name type="common">Goonch</name>
    <name type="synonym">Bagrus yarrelli</name>
    <dbReference type="NCBI Taxonomy" id="175774"/>
    <lineage>
        <taxon>Eukaryota</taxon>
        <taxon>Metazoa</taxon>
        <taxon>Chordata</taxon>
        <taxon>Craniata</taxon>
        <taxon>Vertebrata</taxon>
        <taxon>Euteleostomi</taxon>
        <taxon>Actinopterygii</taxon>
        <taxon>Neopterygii</taxon>
        <taxon>Teleostei</taxon>
        <taxon>Ostariophysi</taxon>
        <taxon>Siluriformes</taxon>
        <taxon>Sisoridae</taxon>
        <taxon>Sisorinae</taxon>
        <taxon>Bagarius</taxon>
    </lineage>
</organism>
<keyword evidence="6" id="KW-0375">Hydrogen ion transport</keyword>
<dbReference type="GO" id="GO:0005886">
    <property type="term" value="C:plasma membrane"/>
    <property type="evidence" value="ECO:0007669"/>
    <property type="project" value="UniProtKB-SubCell"/>
</dbReference>
<sequence>MHFSTLKLLNLNEMSLYIHGLSFEAGIMSTKEEFELQESQISTVQTSGTNFALGTRSASIALSSTGSWRDSSRSWGWLLSGAVLVNVLVLGCALVGASVFNAHHVTNVHLQLYLVALIVSTTIWMVFYKAYICREEEAVLYKDVHAGPVWLRGGLVLFGICSLLMDVFKIAFYVGHVHCDSPVKIVFPAVQAMFILVQTYFLWLHAKDCVQVQRNITRSGLMLTLATNLMIWMTTVTEESLHQTVYPNDTRSVGFRSLSLRASGPDGNSSCVCTIAACSIFKDAFYYLYPFNIEYSLFASAMAYVMWKNVGRLVDDPGHHEHRFHMRDVLIGPATGLLVLVAGLTIFVVYEVDVSTDESERKDTALIMYYVANTVIVVLMTVVAVAGCVVFRLEQREHAVGKNPTRSLDVGLLVSASMGQLTVSYFTIVAVVGVGVGGLVNALNLTWSIITVVELCVQNVFIIEGLRREPHQDTRRASIFSNLLALQALDERRRSSNVLTPRGSIAIQVHKPLPWKRKVLKEISLFLLLSNIILWIIPAFGARPQFDNPLGADFYQFSMWVAVVNIGLPFGIFYRMHSVASLFEVYLTS</sequence>
<evidence type="ECO:0000256" key="1">
    <source>
        <dbReference type="ARBA" id="ARBA00004651"/>
    </source>
</evidence>
<keyword evidence="10" id="KW-0407">Ion channel</keyword>
<feature type="transmembrane region" description="Helical" evidence="11">
    <location>
        <begin position="77"/>
        <end position="98"/>
    </location>
</feature>
<evidence type="ECO:0000256" key="5">
    <source>
        <dbReference type="ARBA" id="ARBA00022692"/>
    </source>
</evidence>
<evidence type="ECO:0000256" key="10">
    <source>
        <dbReference type="ARBA" id="ARBA00023303"/>
    </source>
</evidence>
<accession>A0A556TVX9</accession>
<keyword evidence="4" id="KW-1003">Cell membrane</keyword>
<evidence type="ECO:0000313" key="13">
    <source>
        <dbReference type="Proteomes" id="UP000319801"/>
    </source>
</evidence>
<dbReference type="InterPro" id="IPR004878">
    <property type="entry name" value="Otopetrin"/>
</dbReference>
<feature type="transmembrane region" description="Helical" evidence="11">
    <location>
        <begin position="110"/>
        <end position="128"/>
    </location>
</feature>
<evidence type="ECO:0000313" key="12">
    <source>
        <dbReference type="EMBL" id="TSK87571.1"/>
    </source>
</evidence>
<dbReference type="EMBL" id="VCAZ01000022">
    <property type="protein sequence ID" value="TSK87571.1"/>
    <property type="molecule type" value="Genomic_DNA"/>
</dbReference>
<evidence type="ECO:0000256" key="9">
    <source>
        <dbReference type="ARBA" id="ARBA00023136"/>
    </source>
</evidence>
<dbReference type="OrthoDB" id="6429739at2759"/>
<proteinExistence type="inferred from homology"/>
<feature type="transmembrane region" description="Helical" evidence="11">
    <location>
        <begin position="287"/>
        <end position="307"/>
    </location>
</feature>
<dbReference type="GO" id="GO:0015252">
    <property type="term" value="F:proton channel activity"/>
    <property type="evidence" value="ECO:0007669"/>
    <property type="project" value="InterPro"/>
</dbReference>
<dbReference type="Pfam" id="PF03189">
    <property type="entry name" value="Otopetrin"/>
    <property type="match status" value="3"/>
</dbReference>
<evidence type="ECO:0000256" key="6">
    <source>
        <dbReference type="ARBA" id="ARBA00022781"/>
    </source>
</evidence>
<reference evidence="12 13" key="1">
    <citation type="journal article" date="2019" name="Genome Biol. Evol.">
        <title>Whole-Genome Sequencing of the Giant Devil Catfish, Bagarius yarrelli.</title>
        <authorList>
            <person name="Jiang W."/>
            <person name="Lv Y."/>
            <person name="Cheng L."/>
            <person name="Yang K."/>
            <person name="Chao B."/>
            <person name="Wang X."/>
            <person name="Li Y."/>
            <person name="Pan X."/>
            <person name="You X."/>
            <person name="Zhang Y."/>
            <person name="Yang J."/>
            <person name="Li J."/>
            <person name="Zhang X."/>
            <person name="Liu S."/>
            <person name="Sun C."/>
            <person name="Yang J."/>
            <person name="Shi Q."/>
        </authorList>
    </citation>
    <scope>NUCLEOTIDE SEQUENCE [LARGE SCALE GENOMIC DNA]</scope>
    <source>
        <strain evidence="12">JWS20170419001</strain>
        <tissue evidence="12">Muscle</tissue>
    </source>
</reference>
<comment type="similarity">
    <text evidence="2">Belongs to the otopetrin family.</text>
</comment>
<evidence type="ECO:0000256" key="3">
    <source>
        <dbReference type="ARBA" id="ARBA00022448"/>
    </source>
</evidence>
<keyword evidence="5 11" id="KW-0812">Transmembrane</keyword>
<keyword evidence="8" id="KW-0406">Ion transport</keyword>
<gene>
    <name evidence="12" type="ORF">Baya_4285</name>
</gene>
<dbReference type="Proteomes" id="UP000319801">
    <property type="component" value="Unassembled WGS sequence"/>
</dbReference>
<evidence type="ECO:0000256" key="11">
    <source>
        <dbReference type="SAM" id="Phobius"/>
    </source>
</evidence>
<feature type="transmembrane region" description="Helical" evidence="11">
    <location>
        <begin position="523"/>
        <end position="542"/>
    </location>
</feature>
<feature type="transmembrane region" description="Helical" evidence="11">
    <location>
        <begin position="412"/>
        <end position="439"/>
    </location>
</feature>
<dbReference type="AlphaFoldDB" id="A0A556TVX9"/>
<feature type="transmembrane region" description="Helical" evidence="11">
    <location>
        <begin position="185"/>
        <end position="204"/>
    </location>
</feature>
<dbReference type="PANTHER" id="PTHR21522:SF35">
    <property type="entry name" value="PROTON CHANNEL OTOP2"/>
    <property type="match status" value="1"/>
</dbReference>
<evidence type="ECO:0000256" key="8">
    <source>
        <dbReference type="ARBA" id="ARBA00023065"/>
    </source>
</evidence>
<evidence type="ECO:0000256" key="4">
    <source>
        <dbReference type="ARBA" id="ARBA00022475"/>
    </source>
</evidence>
<keyword evidence="3" id="KW-0813">Transport</keyword>
<feature type="transmembrane region" description="Helical" evidence="11">
    <location>
        <begin position="149"/>
        <end position="173"/>
    </location>
</feature>
<name>A0A556TVX9_BAGYA</name>
<feature type="transmembrane region" description="Helical" evidence="11">
    <location>
        <begin position="370"/>
        <end position="391"/>
    </location>
</feature>
<keyword evidence="13" id="KW-1185">Reference proteome</keyword>
<protein>
    <submittedName>
        <fullName evidence="12">Otopetrin-2</fullName>
    </submittedName>
</protein>
<dbReference type="PANTHER" id="PTHR21522">
    <property type="entry name" value="PROTON CHANNEL OTOP"/>
    <property type="match status" value="1"/>
</dbReference>
<keyword evidence="9 11" id="KW-0472">Membrane</keyword>
<feature type="transmembrane region" description="Helical" evidence="11">
    <location>
        <begin position="328"/>
        <end position="350"/>
    </location>
</feature>
<feature type="transmembrane region" description="Helical" evidence="11">
    <location>
        <begin position="554"/>
        <end position="574"/>
    </location>
</feature>
<evidence type="ECO:0000256" key="2">
    <source>
        <dbReference type="ARBA" id="ARBA00006513"/>
    </source>
</evidence>
<comment type="subcellular location">
    <subcellularLocation>
        <location evidence="1">Cell membrane</location>
        <topology evidence="1">Multi-pass membrane protein</topology>
    </subcellularLocation>
</comment>
<comment type="caution">
    <text evidence="12">The sequence shown here is derived from an EMBL/GenBank/DDBJ whole genome shotgun (WGS) entry which is preliminary data.</text>
</comment>